<dbReference type="PANTHER" id="PTHR30204">
    <property type="entry name" value="REDOX-CYCLING DRUG-SENSING TRANSCRIPTIONAL ACTIVATOR SOXR"/>
    <property type="match status" value="1"/>
</dbReference>
<dbReference type="GO" id="GO:0003677">
    <property type="term" value="F:DNA binding"/>
    <property type="evidence" value="ECO:0007669"/>
    <property type="project" value="UniProtKB-KW"/>
</dbReference>
<dbReference type="Proteomes" id="UP000752647">
    <property type="component" value="Unassembled WGS sequence"/>
</dbReference>
<dbReference type="GO" id="GO:0003700">
    <property type="term" value="F:DNA-binding transcription factor activity"/>
    <property type="evidence" value="ECO:0007669"/>
    <property type="project" value="InterPro"/>
</dbReference>
<name>A0A9Q3SXQ4_9LACO</name>
<dbReference type="Pfam" id="PF13411">
    <property type="entry name" value="MerR_1"/>
    <property type="match status" value="1"/>
</dbReference>
<keyword evidence="1" id="KW-0678">Repressor</keyword>
<protein>
    <submittedName>
        <fullName evidence="6">MerR family transcriptional regulator</fullName>
    </submittedName>
</protein>
<keyword evidence="3" id="KW-0238">DNA-binding</keyword>
<dbReference type="SUPFAM" id="SSF46955">
    <property type="entry name" value="Putative DNA-binding domain"/>
    <property type="match status" value="1"/>
</dbReference>
<feature type="domain" description="HTH merR-type" evidence="5">
    <location>
        <begin position="1"/>
        <end position="71"/>
    </location>
</feature>
<dbReference type="CDD" id="cd01109">
    <property type="entry name" value="HTH_YyaN"/>
    <property type="match status" value="1"/>
</dbReference>
<keyword evidence="4" id="KW-0804">Transcription</keyword>
<dbReference type="Gene3D" id="1.10.1660.10">
    <property type="match status" value="1"/>
</dbReference>
<dbReference type="InterPro" id="IPR009061">
    <property type="entry name" value="DNA-bd_dom_put_sf"/>
</dbReference>
<dbReference type="PROSITE" id="PS50937">
    <property type="entry name" value="HTH_MERR_2"/>
    <property type="match status" value="1"/>
</dbReference>
<evidence type="ECO:0000256" key="4">
    <source>
        <dbReference type="ARBA" id="ARBA00023163"/>
    </source>
</evidence>
<gene>
    <name evidence="6" type="ORF">KIJ12_05080</name>
</gene>
<evidence type="ECO:0000259" key="5">
    <source>
        <dbReference type="PROSITE" id="PS50937"/>
    </source>
</evidence>
<accession>A0A9Q3SXQ4</accession>
<reference evidence="6" key="1">
    <citation type="submission" date="2021-05" db="EMBL/GenBank/DDBJ databases">
        <title>Pangenome of Leuconostoc gelidum warrants species status for Leuconostoc gelidum subsp. gasicomitatum.</title>
        <authorList>
            <person name="Johansson P."/>
            <person name="Sade E."/>
            <person name="Hultman J."/>
            <person name="Auvinen P."/>
            <person name="Bjorkroth J."/>
        </authorList>
    </citation>
    <scope>NUCLEOTIDE SEQUENCE</scope>
    <source>
        <strain evidence="6">A.21.4</strain>
    </source>
</reference>
<dbReference type="AlphaFoldDB" id="A0A9Q3SXQ4"/>
<proteinExistence type="predicted"/>
<organism evidence="6 7">
    <name type="scientific">Leuconostoc gasicomitatum</name>
    <dbReference type="NCBI Taxonomy" id="115778"/>
    <lineage>
        <taxon>Bacteria</taxon>
        <taxon>Bacillati</taxon>
        <taxon>Bacillota</taxon>
        <taxon>Bacilli</taxon>
        <taxon>Lactobacillales</taxon>
        <taxon>Lactobacillaceae</taxon>
        <taxon>Leuconostoc</taxon>
        <taxon>Leuconostoc gelidum group</taxon>
    </lineage>
</organism>
<comment type="caution">
    <text evidence="6">The sequence shown here is derived from an EMBL/GenBank/DDBJ whole genome shotgun (WGS) entry which is preliminary data.</text>
</comment>
<dbReference type="PANTHER" id="PTHR30204:SF69">
    <property type="entry name" value="MERR-FAMILY TRANSCRIPTIONAL REGULATOR"/>
    <property type="match status" value="1"/>
</dbReference>
<evidence type="ECO:0000256" key="3">
    <source>
        <dbReference type="ARBA" id="ARBA00023125"/>
    </source>
</evidence>
<keyword evidence="2" id="KW-0805">Transcription regulation</keyword>
<dbReference type="EMBL" id="JAHBFI010000010">
    <property type="protein sequence ID" value="MBZ5962527.1"/>
    <property type="molecule type" value="Genomic_DNA"/>
</dbReference>
<dbReference type="InterPro" id="IPR000551">
    <property type="entry name" value="MerR-type_HTH_dom"/>
</dbReference>
<evidence type="ECO:0000313" key="6">
    <source>
        <dbReference type="EMBL" id="MBZ5962527.1"/>
    </source>
</evidence>
<sequence length="120" mass="14164">MFYSIKEVSEKLNLPSSKIRYYEKQGLIVNIKRSAGGIRQFDDHDIQWIFYISCFLKTGMKLADLRKIVELGMAGDSTLYQRMEILETHRVELQNRQKDLDMAKEALKHKLAYYKEKISN</sequence>
<dbReference type="RefSeq" id="WP_224144118.1">
    <property type="nucleotide sequence ID" value="NZ_CBCPIF010000001.1"/>
</dbReference>
<evidence type="ECO:0000256" key="1">
    <source>
        <dbReference type="ARBA" id="ARBA00022491"/>
    </source>
</evidence>
<evidence type="ECO:0000313" key="7">
    <source>
        <dbReference type="Proteomes" id="UP000752647"/>
    </source>
</evidence>
<dbReference type="InterPro" id="IPR047057">
    <property type="entry name" value="MerR_fam"/>
</dbReference>
<dbReference type="SMART" id="SM00422">
    <property type="entry name" value="HTH_MERR"/>
    <property type="match status" value="1"/>
</dbReference>
<evidence type="ECO:0000256" key="2">
    <source>
        <dbReference type="ARBA" id="ARBA00023015"/>
    </source>
</evidence>